<evidence type="ECO:0000259" key="1">
    <source>
        <dbReference type="Pfam" id="PF01636"/>
    </source>
</evidence>
<dbReference type="InterPro" id="IPR011009">
    <property type="entry name" value="Kinase-like_dom_sf"/>
</dbReference>
<proteinExistence type="predicted"/>
<reference evidence="2 3" key="1">
    <citation type="submission" date="2024-04" db="EMBL/GenBank/DDBJ databases">
        <title>Arthrobacter sp. from Plains bison fecal sample.</title>
        <authorList>
            <person name="Ruzzini A."/>
        </authorList>
    </citation>
    <scope>NUCLEOTIDE SEQUENCE [LARGE SCALE GENOMIC DNA]</scope>
    <source>
        <strain evidence="2 3">EINP1</strain>
    </source>
</reference>
<dbReference type="EMBL" id="CP151657">
    <property type="protein sequence ID" value="WZP17016.1"/>
    <property type="molecule type" value="Genomic_DNA"/>
</dbReference>
<dbReference type="Gene3D" id="3.90.1200.10">
    <property type="match status" value="1"/>
</dbReference>
<evidence type="ECO:0000313" key="2">
    <source>
        <dbReference type="EMBL" id="WZP17016.1"/>
    </source>
</evidence>
<keyword evidence="3" id="KW-1185">Reference proteome</keyword>
<dbReference type="Pfam" id="PF01636">
    <property type="entry name" value="APH"/>
    <property type="match status" value="1"/>
</dbReference>
<feature type="domain" description="Aminoglycoside phosphotransferase" evidence="1">
    <location>
        <begin position="93"/>
        <end position="144"/>
    </location>
</feature>
<gene>
    <name evidence="2" type="ORF">AAE021_05500</name>
</gene>
<organism evidence="2 3">
    <name type="scientific">Arthrobacter citreus</name>
    <dbReference type="NCBI Taxonomy" id="1670"/>
    <lineage>
        <taxon>Bacteria</taxon>
        <taxon>Bacillati</taxon>
        <taxon>Actinomycetota</taxon>
        <taxon>Actinomycetes</taxon>
        <taxon>Micrococcales</taxon>
        <taxon>Micrococcaceae</taxon>
        <taxon>Arthrobacter</taxon>
    </lineage>
</organism>
<evidence type="ECO:0000313" key="3">
    <source>
        <dbReference type="Proteomes" id="UP001448858"/>
    </source>
</evidence>
<dbReference type="SUPFAM" id="SSF56112">
    <property type="entry name" value="Protein kinase-like (PK-like)"/>
    <property type="match status" value="1"/>
</dbReference>
<dbReference type="RefSeq" id="WP_342024614.1">
    <property type="nucleotide sequence ID" value="NZ_CP151657.1"/>
</dbReference>
<accession>A0ABZ2ZZA7</accession>
<dbReference type="InterPro" id="IPR002575">
    <property type="entry name" value="Aminoglycoside_PTrfase"/>
</dbReference>
<name>A0ABZ2ZZA7_9MICC</name>
<sequence length="235" mass="25637">MHAFLAHIHGRGFTGAPRPLGYDAKGREVLSYVEGDVPTEPLPAWAVGEAQLAELARLIRRAHDAAEGWSAPSDAVFGTIPGPPQPGLEPLFAEPELVAHQDYCPGNVVFRGGLPAALIDFDLVRPTTRVTDAVNALYWWAPLCHPQDRGPGFSGVDVARRVRIFADAYGMDAVQRGGIVDAALRRQRNSAITMKAAAETDPVFRRWWDEGLKDKLPRAESWLTANAEALRKALT</sequence>
<dbReference type="Proteomes" id="UP001448858">
    <property type="component" value="Chromosome"/>
</dbReference>
<protein>
    <submittedName>
        <fullName evidence="2">Phosphotransferase</fullName>
    </submittedName>
</protein>